<name>A0A9K3DAK9_9EUKA</name>
<proteinExistence type="predicted"/>
<feature type="non-terminal residue" evidence="1">
    <location>
        <position position="1"/>
    </location>
</feature>
<sequence length="63" mass="6966">VYALDLLREDGYFILVVSNQRGVGKRKTGSSLGQYLSDREAKLDIFKGRVSGCVSRIPCDCVL</sequence>
<dbReference type="EMBL" id="BDIP01008734">
    <property type="protein sequence ID" value="GIQ91989.1"/>
    <property type="molecule type" value="Genomic_DNA"/>
</dbReference>
<feature type="non-terminal residue" evidence="1">
    <location>
        <position position="63"/>
    </location>
</feature>
<keyword evidence="2" id="KW-1185">Reference proteome</keyword>
<evidence type="ECO:0000313" key="1">
    <source>
        <dbReference type="EMBL" id="GIQ91989.1"/>
    </source>
</evidence>
<comment type="caution">
    <text evidence="1">The sequence shown here is derived from an EMBL/GenBank/DDBJ whole genome shotgun (WGS) entry which is preliminary data.</text>
</comment>
<gene>
    <name evidence="1" type="ORF">KIPB_015503</name>
</gene>
<dbReference type="Proteomes" id="UP000265618">
    <property type="component" value="Unassembled WGS sequence"/>
</dbReference>
<protein>
    <submittedName>
        <fullName evidence="1">Uncharacterized protein</fullName>
    </submittedName>
</protein>
<reference evidence="1 2" key="1">
    <citation type="journal article" date="2018" name="PLoS ONE">
        <title>The draft genome of Kipferlia bialata reveals reductive genome evolution in fornicate parasites.</title>
        <authorList>
            <person name="Tanifuji G."/>
            <person name="Takabayashi S."/>
            <person name="Kume K."/>
            <person name="Takagi M."/>
            <person name="Nakayama T."/>
            <person name="Kamikawa R."/>
            <person name="Inagaki Y."/>
            <person name="Hashimoto T."/>
        </authorList>
    </citation>
    <scope>NUCLEOTIDE SEQUENCE [LARGE SCALE GENOMIC DNA]</scope>
    <source>
        <strain evidence="1">NY0173</strain>
    </source>
</reference>
<accession>A0A9K3DAK9</accession>
<organism evidence="1 2">
    <name type="scientific">Kipferlia bialata</name>
    <dbReference type="NCBI Taxonomy" id="797122"/>
    <lineage>
        <taxon>Eukaryota</taxon>
        <taxon>Metamonada</taxon>
        <taxon>Carpediemonas-like organisms</taxon>
        <taxon>Kipferlia</taxon>
    </lineage>
</organism>
<evidence type="ECO:0000313" key="2">
    <source>
        <dbReference type="Proteomes" id="UP000265618"/>
    </source>
</evidence>
<dbReference type="AlphaFoldDB" id="A0A9K3DAK9"/>